<dbReference type="OrthoDB" id="5106486at2759"/>
<keyword evidence="1" id="KW-0677">Repeat</keyword>
<evidence type="ECO:0000313" key="3">
    <source>
        <dbReference type="EMBL" id="TEB23678.1"/>
    </source>
</evidence>
<name>A0A4Y7SPU4_COPMI</name>
<dbReference type="InterPro" id="IPR027417">
    <property type="entry name" value="P-loop_NTPase"/>
</dbReference>
<dbReference type="STRING" id="71717.A0A4Y7SPU4"/>
<evidence type="ECO:0000313" key="4">
    <source>
        <dbReference type="Proteomes" id="UP000298030"/>
    </source>
</evidence>
<protein>
    <recommendedName>
        <fullName evidence="2">Nephrocystin 3-like N-terminal domain-containing protein</fullName>
    </recommendedName>
</protein>
<feature type="domain" description="Nephrocystin 3-like N-terminal" evidence="2">
    <location>
        <begin position="2"/>
        <end position="139"/>
    </location>
</feature>
<sequence>MILWLSGPAGTGKTAIAGSVADACQSQGWLAASFFFSGFVPTSPDRRSHMCLMPTLAYHLVQQSAIPELRDTILESITENPSIFEKCLEQQLEFLILGPLLQVGEVGAGNDETWLKIVIIYGVDECDADLQKSFETTQERQPGNHFRSCLSLRRPRVPIPNHHRQPSRAFHQALFRRPSSTAS</sequence>
<dbReference type="Proteomes" id="UP000298030">
    <property type="component" value="Unassembled WGS sequence"/>
</dbReference>
<evidence type="ECO:0000259" key="2">
    <source>
        <dbReference type="Pfam" id="PF24883"/>
    </source>
</evidence>
<proteinExistence type="predicted"/>
<accession>A0A4Y7SPU4</accession>
<evidence type="ECO:0000256" key="1">
    <source>
        <dbReference type="ARBA" id="ARBA00022737"/>
    </source>
</evidence>
<dbReference type="EMBL" id="QPFP01000075">
    <property type="protein sequence ID" value="TEB23678.1"/>
    <property type="molecule type" value="Genomic_DNA"/>
</dbReference>
<keyword evidence="4" id="KW-1185">Reference proteome</keyword>
<organism evidence="3 4">
    <name type="scientific">Coprinellus micaceus</name>
    <name type="common">Glistening ink-cap mushroom</name>
    <name type="synonym">Coprinus micaceus</name>
    <dbReference type="NCBI Taxonomy" id="71717"/>
    <lineage>
        <taxon>Eukaryota</taxon>
        <taxon>Fungi</taxon>
        <taxon>Dikarya</taxon>
        <taxon>Basidiomycota</taxon>
        <taxon>Agaricomycotina</taxon>
        <taxon>Agaricomycetes</taxon>
        <taxon>Agaricomycetidae</taxon>
        <taxon>Agaricales</taxon>
        <taxon>Agaricineae</taxon>
        <taxon>Psathyrellaceae</taxon>
        <taxon>Coprinellus</taxon>
    </lineage>
</organism>
<gene>
    <name evidence="3" type="ORF">FA13DRAFT_1739861</name>
</gene>
<reference evidence="3 4" key="1">
    <citation type="journal article" date="2019" name="Nat. Ecol. Evol.">
        <title>Megaphylogeny resolves global patterns of mushroom evolution.</title>
        <authorList>
            <person name="Varga T."/>
            <person name="Krizsan K."/>
            <person name="Foldi C."/>
            <person name="Dima B."/>
            <person name="Sanchez-Garcia M."/>
            <person name="Sanchez-Ramirez S."/>
            <person name="Szollosi G.J."/>
            <person name="Szarkandi J.G."/>
            <person name="Papp V."/>
            <person name="Albert L."/>
            <person name="Andreopoulos W."/>
            <person name="Angelini C."/>
            <person name="Antonin V."/>
            <person name="Barry K.W."/>
            <person name="Bougher N.L."/>
            <person name="Buchanan P."/>
            <person name="Buyck B."/>
            <person name="Bense V."/>
            <person name="Catcheside P."/>
            <person name="Chovatia M."/>
            <person name="Cooper J."/>
            <person name="Damon W."/>
            <person name="Desjardin D."/>
            <person name="Finy P."/>
            <person name="Geml J."/>
            <person name="Haridas S."/>
            <person name="Hughes K."/>
            <person name="Justo A."/>
            <person name="Karasinski D."/>
            <person name="Kautmanova I."/>
            <person name="Kiss B."/>
            <person name="Kocsube S."/>
            <person name="Kotiranta H."/>
            <person name="LaButti K.M."/>
            <person name="Lechner B.E."/>
            <person name="Liimatainen K."/>
            <person name="Lipzen A."/>
            <person name="Lukacs Z."/>
            <person name="Mihaltcheva S."/>
            <person name="Morgado L.N."/>
            <person name="Niskanen T."/>
            <person name="Noordeloos M.E."/>
            <person name="Ohm R.A."/>
            <person name="Ortiz-Santana B."/>
            <person name="Ovrebo C."/>
            <person name="Racz N."/>
            <person name="Riley R."/>
            <person name="Savchenko A."/>
            <person name="Shiryaev A."/>
            <person name="Soop K."/>
            <person name="Spirin V."/>
            <person name="Szebenyi C."/>
            <person name="Tomsovsky M."/>
            <person name="Tulloss R.E."/>
            <person name="Uehling J."/>
            <person name="Grigoriev I.V."/>
            <person name="Vagvolgyi C."/>
            <person name="Papp T."/>
            <person name="Martin F.M."/>
            <person name="Miettinen O."/>
            <person name="Hibbett D.S."/>
            <person name="Nagy L.G."/>
        </authorList>
    </citation>
    <scope>NUCLEOTIDE SEQUENCE [LARGE SCALE GENOMIC DNA]</scope>
    <source>
        <strain evidence="3 4">FP101781</strain>
    </source>
</reference>
<dbReference type="SUPFAM" id="SSF52540">
    <property type="entry name" value="P-loop containing nucleoside triphosphate hydrolases"/>
    <property type="match status" value="1"/>
</dbReference>
<dbReference type="AlphaFoldDB" id="A0A4Y7SPU4"/>
<dbReference type="InterPro" id="IPR056884">
    <property type="entry name" value="NPHP3-like_N"/>
</dbReference>
<dbReference type="Pfam" id="PF24883">
    <property type="entry name" value="NPHP3_N"/>
    <property type="match status" value="1"/>
</dbReference>
<comment type="caution">
    <text evidence="3">The sequence shown here is derived from an EMBL/GenBank/DDBJ whole genome shotgun (WGS) entry which is preliminary data.</text>
</comment>